<dbReference type="OrthoDB" id="62952at2759"/>
<reference evidence="3" key="1">
    <citation type="journal article" date="2020" name="Stud. Mycol.">
        <title>101 Dothideomycetes genomes: a test case for predicting lifestyles and emergence of pathogens.</title>
        <authorList>
            <person name="Haridas S."/>
            <person name="Albert R."/>
            <person name="Binder M."/>
            <person name="Bloem J."/>
            <person name="Labutti K."/>
            <person name="Salamov A."/>
            <person name="Andreopoulos B."/>
            <person name="Baker S."/>
            <person name="Barry K."/>
            <person name="Bills G."/>
            <person name="Bluhm B."/>
            <person name="Cannon C."/>
            <person name="Castanera R."/>
            <person name="Culley D."/>
            <person name="Daum C."/>
            <person name="Ezra D."/>
            <person name="Gonzalez J."/>
            <person name="Henrissat B."/>
            <person name="Kuo A."/>
            <person name="Liang C."/>
            <person name="Lipzen A."/>
            <person name="Lutzoni F."/>
            <person name="Magnuson J."/>
            <person name="Mondo S."/>
            <person name="Nolan M."/>
            <person name="Ohm R."/>
            <person name="Pangilinan J."/>
            <person name="Park H.-J."/>
            <person name="Ramirez L."/>
            <person name="Alfaro M."/>
            <person name="Sun H."/>
            <person name="Tritt A."/>
            <person name="Yoshinaga Y."/>
            <person name="Zwiers L.-H."/>
            <person name="Turgeon B."/>
            <person name="Goodwin S."/>
            <person name="Spatafora J."/>
            <person name="Crous P."/>
            <person name="Grigoriev I."/>
        </authorList>
    </citation>
    <scope>NUCLEOTIDE SEQUENCE</scope>
    <source>
        <strain evidence="3">CBS 122681</strain>
    </source>
</reference>
<dbReference type="EMBL" id="MU004356">
    <property type="protein sequence ID" value="KAF2654920.1"/>
    <property type="molecule type" value="Genomic_DNA"/>
</dbReference>
<dbReference type="PANTHER" id="PTHR42085">
    <property type="entry name" value="F-BOX DOMAIN-CONTAINING PROTEIN"/>
    <property type="match status" value="1"/>
</dbReference>
<evidence type="ECO:0000256" key="2">
    <source>
        <dbReference type="SAM" id="MobiDB-lite"/>
    </source>
</evidence>
<name>A0A6A6T561_9PLEO</name>
<dbReference type="Proteomes" id="UP000799324">
    <property type="component" value="Unassembled WGS sequence"/>
</dbReference>
<organism evidence="3 4">
    <name type="scientific">Lophiostoma macrostomum CBS 122681</name>
    <dbReference type="NCBI Taxonomy" id="1314788"/>
    <lineage>
        <taxon>Eukaryota</taxon>
        <taxon>Fungi</taxon>
        <taxon>Dikarya</taxon>
        <taxon>Ascomycota</taxon>
        <taxon>Pezizomycotina</taxon>
        <taxon>Dothideomycetes</taxon>
        <taxon>Pleosporomycetidae</taxon>
        <taxon>Pleosporales</taxon>
        <taxon>Lophiostomataceae</taxon>
        <taxon>Lophiostoma</taxon>
    </lineage>
</organism>
<sequence length="616" mass="69850">MHKRKIVPDPDRMSNQASQRRRIEKQLGADAESSIARAAKEVQQLRQSTQNGPVEFGYMSNNSNDNAHSRTDVGCSSSDAASTSSYSKPGILSRVRAPVQKQNTTIQRKDGFVDRQQNATSVFRQSQTTPLDPSLLRPTSLIEQENNILIAQDIGKSYQLAVKDYALQVRDNRIRAKDAEIAELNGEIDLKDGQLSAYYGEIMRRSTENQNLMWLIALRNNAVEEQKEEIEFLEYKVQGLEDVKMEYYDELADLRKGLEASQSIAQDLKNRRLIDNILRWLRSMLPADYAPTWIQEDKARFPLMKCPGEIRNAIYKHALVLHHPIDFWPILPPGSRGVNHLTQLTADLKHINISLLRVSHQVHQEAAYILYGCNRFRFSDRGGWTILSGFLFHIARNASYLTSIAATYPEWCSAKTSGRPLDESEYCLAERAAVLKLFGNTQLDSPTGASSESSFAYKRAGEALMKLPNLRRFDFVVPHDVRLYAFGVDNMVRAFTSLDRHLTPHALWAPTSRPVRGFVIVRRNRDMRWVAGHTNLDDDVVMGRAVLMASIGIVVAQRLLGEVRLRTARYGTVEDRMGYVLDEGEQDIEADVPEYVDGDGWGLVSTFKGVKRLFMR</sequence>
<keyword evidence="1" id="KW-0175">Coiled coil</keyword>
<dbReference type="InterPro" id="IPR038883">
    <property type="entry name" value="AN11006-like"/>
</dbReference>
<feature type="compositionally biased region" description="Basic and acidic residues" evidence="2">
    <location>
        <begin position="1"/>
        <end position="12"/>
    </location>
</feature>
<evidence type="ECO:0000313" key="4">
    <source>
        <dbReference type="Proteomes" id="UP000799324"/>
    </source>
</evidence>
<feature type="coiled-coil region" evidence="1">
    <location>
        <begin position="223"/>
        <end position="271"/>
    </location>
</feature>
<dbReference type="PANTHER" id="PTHR42085:SF1">
    <property type="entry name" value="F-BOX DOMAIN-CONTAINING PROTEIN"/>
    <property type="match status" value="1"/>
</dbReference>
<evidence type="ECO:0000313" key="3">
    <source>
        <dbReference type="EMBL" id="KAF2654920.1"/>
    </source>
</evidence>
<gene>
    <name evidence="3" type="ORF">K491DRAFT_444541</name>
</gene>
<keyword evidence="4" id="KW-1185">Reference proteome</keyword>
<protein>
    <submittedName>
        <fullName evidence="3">Uncharacterized protein</fullName>
    </submittedName>
</protein>
<dbReference type="AlphaFoldDB" id="A0A6A6T561"/>
<proteinExistence type="predicted"/>
<accession>A0A6A6T561</accession>
<feature type="region of interest" description="Disordered" evidence="2">
    <location>
        <begin position="1"/>
        <end position="94"/>
    </location>
</feature>
<feature type="compositionally biased region" description="Low complexity" evidence="2">
    <location>
        <begin position="76"/>
        <end position="87"/>
    </location>
</feature>
<evidence type="ECO:0000256" key="1">
    <source>
        <dbReference type="SAM" id="Coils"/>
    </source>
</evidence>